<dbReference type="VEuPathDB" id="TrichDB:TVAG_163780"/>
<dbReference type="EMBL" id="DS113196">
    <property type="protein sequence ID" value="EAY20682.1"/>
    <property type="molecule type" value="Genomic_DNA"/>
</dbReference>
<name>A2DG55_TRIV3</name>
<sequence>MSDSPHSKPPTGSFRDSPFQFNNITSETLYCALFEFLQNSQPIVVWRYRDLEQKTEFDLMWYIMSVPNIAPTSEPFPKPTFMSSSFENFSFCAIYALIPDIEARGFTRSICLTVVTQKPEIIYSINSLYNDKLLNILDQARINAASLFKAEIDPHIEAITQYLKNTTIDENAKLHFQTKLEKLLEIRDNFTIETHSVKISKERCLKYATELINYDLRKIEFMIDLPVLQNQIFSILNILSLPTSVIATQLYMPSIATSVYVPNIEIPEGRGLLHLYKNNLLKNSLYSIMTGKTLIIVSSTPDNWKPLAYSLASLSPFRWKNDILQFNCPVKQTDCLSATIVVAQNIIGADSSYASVLNMDSLVFQGKQCPEKSCINKFQLSDKHNEGTFWLRLNYAIRNVKERFSRFTLIHLTRTPPNEEELNSLLQQSGFNQCDIPIFAFWTASSRNSERRPLIISVPQSQSQSLFSSPF</sequence>
<accession>A2DG55</accession>
<proteinExistence type="predicted"/>
<keyword evidence="2" id="KW-1185">Reference proteome</keyword>
<organism evidence="1 2">
    <name type="scientific">Trichomonas vaginalis (strain ATCC PRA-98 / G3)</name>
    <dbReference type="NCBI Taxonomy" id="412133"/>
    <lineage>
        <taxon>Eukaryota</taxon>
        <taxon>Metamonada</taxon>
        <taxon>Parabasalia</taxon>
        <taxon>Trichomonadida</taxon>
        <taxon>Trichomonadidae</taxon>
        <taxon>Trichomonas</taxon>
    </lineage>
</organism>
<gene>
    <name evidence="1" type="ORF">TVAG_163780</name>
</gene>
<dbReference type="RefSeq" id="XP_001581668.1">
    <property type="nucleotide sequence ID" value="XM_001581618.1"/>
</dbReference>
<evidence type="ECO:0000313" key="2">
    <source>
        <dbReference type="Proteomes" id="UP000001542"/>
    </source>
</evidence>
<reference evidence="1" key="2">
    <citation type="journal article" date="2007" name="Science">
        <title>Draft genome sequence of the sexually transmitted pathogen Trichomonas vaginalis.</title>
        <authorList>
            <person name="Carlton J.M."/>
            <person name="Hirt R.P."/>
            <person name="Silva J.C."/>
            <person name="Delcher A.L."/>
            <person name="Schatz M."/>
            <person name="Zhao Q."/>
            <person name="Wortman J.R."/>
            <person name="Bidwell S.L."/>
            <person name="Alsmark U.C.M."/>
            <person name="Besteiro S."/>
            <person name="Sicheritz-Ponten T."/>
            <person name="Noel C.J."/>
            <person name="Dacks J.B."/>
            <person name="Foster P.G."/>
            <person name="Simillion C."/>
            <person name="Van de Peer Y."/>
            <person name="Miranda-Saavedra D."/>
            <person name="Barton G.J."/>
            <person name="Westrop G.D."/>
            <person name="Mueller S."/>
            <person name="Dessi D."/>
            <person name="Fiori P.L."/>
            <person name="Ren Q."/>
            <person name="Paulsen I."/>
            <person name="Zhang H."/>
            <person name="Bastida-Corcuera F.D."/>
            <person name="Simoes-Barbosa A."/>
            <person name="Brown M.T."/>
            <person name="Hayes R.D."/>
            <person name="Mukherjee M."/>
            <person name="Okumura C.Y."/>
            <person name="Schneider R."/>
            <person name="Smith A.J."/>
            <person name="Vanacova S."/>
            <person name="Villalvazo M."/>
            <person name="Haas B.J."/>
            <person name="Pertea M."/>
            <person name="Feldblyum T.V."/>
            <person name="Utterback T.R."/>
            <person name="Shu C.L."/>
            <person name="Osoegawa K."/>
            <person name="de Jong P.J."/>
            <person name="Hrdy I."/>
            <person name="Horvathova L."/>
            <person name="Zubacova Z."/>
            <person name="Dolezal P."/>
            <person name="Malik S.B."/>
            <person name="Logsdon J.M. Jr."/>
            <person name="Henze K."/>
            <person name="Gupta A."/>
            <person name="Wang C.C."/>
            <person name="Dunne R.L."/>
            <person name="Upcroft J.A."/>
            <person name="Upcroft P."/>
            <person name="White O."/>
            <person name="Salzberg S.L."/>
            <person name="Tang P."/>
            <person name="Chiu C.-H."/>
            <person name="Lee Y.-S."/>
            <person name="Embley T.M."/>
            <person name="Coombs G.H."/>
            <person name="Mottram J.C."/>
            <person name="Tachezy J."/>
            <person name="Fraser-Liggett C.M."/>
            <person name="Johnson P.J."/>
        </authorList>
    </citation>
    <scope>NUCLEOTIDE SEQUENCE [LARGE SCALE GENOMIC DNA]</scope>
    <source>
        <strain evidence="1">G3</strain>
    </source>
</reference>
<evidence type="ECO:0000313" key="1">
    <source>
        <dbReference type="EMBL" id="EAY20682.1"/>
    </source>
</evidence>
<dbReference type="KEGG" id="tva:5466225"/>
<dbReference type="Proteomes" id="UP000001542">
    <property type="component" value="Unassembled WGS sequence"/>
</dbReference>
<evidence type="ECO:0008006" key="3">
    <source>
        <dbReference type="Google" id="ProtNLM"/>
    </source>
</evidence>
<protein>
    <recommendedName>
        <fullName evidence="3">UDENN FLCN/SMCR8-type domain-containing protein</fullName>
    </recommendedName>
</protein>
<dbReference type="AlphaFoldDB" id="A2DG55"/>
<dbReference type="InParanoid" id="A2DG55"/>
<reference evidence="1" key="1">
    <citation type="submission" date="2006-10" db="EMBL/GenBank/DDBJ databases">
        <authorList>
            <person name="Amadeo P."/>
            <person name="Zhao Q."/>
            <person name="Wortman J."/>
            <person name="Fraser-Liggett C."/>
            <person name="Carlton J."/>
        </authorList>
    </citation>
    <scope>NUCLEOTIDE SEQUENCE</scope>
    <source>
        <strain evidence="1">G3</strain>
    </source>
</reference>
<dbReference type="VEuPathDB" id="TrichDB:TVAGG3_0953850"/>